<dbReference type="PANTHER" id="PTHR30511">
    <property type="entry name" value="ALANINE RACEMASE"/>
    <property type="match status" value="1"/>
</dbReference>
<feature type="active site" description="Proton acceptor; specific for L-alanine" evidence="4">
    <location>
        <position position="254"/>
    </location>
</feature>
<dbReference type="GO" id="GO:0030170">
    <property type="term" value="F:pyridoxal phosphate binding"/>
    <property type="evidence" value="ECO:0007669"/>
    <property type="project" value="UniProtKB-UniRule"/>
</dbReference>
<comment type="function">
    <text evidence="4">Catalyzes the interconversion of L-alanine and D-alanine. May also act on other amino acids.</text>
</comment>
<comment type="catalytic activity">
    <reaction evidence="4">
        <text>L-alanine = D-alanine</text>
        <dbReference type="Rhea" id="RHEA:20249"/>
        <dbReference type="ChEBI" id="CHEBI:57416"/>
        <dbReference type="ChEBI" id="CHEBI:57972"/>
        <dbReference type="EC" id="5.1.1.1"/>
    </reaction>
</comment>
<dbReference type="InterPro" id="IPR009006">
    <property type="entry name" value="Ala_racemase/Decarboxylase_C"/>
</dbReference>
<dbReference type="InterPro" id="IPR029066">
    <property type="entry name" value="PLP-binding_barrel"/>
</dbReference>
<reference evidence="8 9" key="1">
    <citation type="submission" date="2020-07" db="EMBL/GenBank/DDBJ databases">
        <title>non toxigenic Corynebacterium sp. nov from a clinical source.</title>
        <authorList>
            <person name="Bernier A.-M."/>
            <person name="Bernard K."/>
        </authorList>
    </citation>
    <scope>NUCLEOTIDE SEQUENCE [LARGE SCALE GENOMIC DNA]</scope>
    <source>
        <strain evidence="9">NML 93-0612</strain>
    </source>
</reference>
<dbReference type="InterPro" id="IPR011079">
    <property type="entry name" value="Ala_racemase_C"/>
</dbReference>
<dbReference type="GO" id="GO:0030632">
    <property type="term" value="P:D-alanine biosynthetic process"/>
    <property type="evidence" value="ECO:0007669"/>
    <property type="project" value="UniProtKB-UniRule"/>
</dbReference>
<gene>
    <name evidence="8" type="ORF">HW450_05035</name>
</gene>
<dbReference type="EMBL" id="CP059833">
    <property type="protein sequence ID" value="QMV86083.1"/>
    <property type="molecule type" value="Genomic_DNA"/>
</dbReference>
<evidence type="ECO:0000256" key="3">
    <source>
        <dbReference type="ARBA" id="ARBA00023235"/>
    </source>
</evidence>
<dbReference type="FunFam" id="3.20.20.10:FF:000002">
    <property type="entry name" value="Alanine racemase"/>
    <property type="match status" value="1"/>
</dbReference>
<accession>A0A7G5FHJ2</accession>
<keyword evidence="3 4" id="KW-0413">Isomerase</keyword>
<dbReference type="EC" id="5.1.1.1" evidence="4"/>
<proteinExistence type="inferred from homology"/>
<dbReference type="PANTHER" id="PTHR30511:SF0">
    <property type="entry name" value="ALANINE RACEMASE, CATABOLIC-RELATED"/>
    <property type="match status" value="1"/>
</dbReference>
<dbReference type="NCBIfam" id="TIGR00492">
    <property type="entry name" value="alr"/>
    <property type="match status" value="1"/>
</dbReference>
<dbReference type="SMART" id="SM01005">
    <property type="entry name" value="Ala_racemase_C"/>
    <property type="match status" value="1"/>
</dbReference>
<evidence type="ECO:0000256" key="5">
    <source>
        <dbReference type="PIRSR" id="PIRSR600821-50"/>
    </source>
</evidence>
<evidence type="ECO:0000256" key="4">
    <source>
        <dbReference type="HAMAP-Rule" id="MF_01201"/>
    </source>
</evidence>
<comment type="similarity">
    <text evidence="4">Belongs to the alanine racemase family.</text>
</comment>
<dbReference type="Gene3D" id="2.40.37.10">
    <property type="entry name" value="Lyase, Ornithine Decarboxylase, Chain A, domain 1"/>
    <property type="match status" value="1"/>
</dbReference>
<comment type="pathway">
    <text evidence="4">Amino-acid biosynthesis; D-alanine biosynthesis; D-alanine from L-alanine: step 1/1.</text>
</comment>
<dbReference type="UniPathway" id="UPA00042">
    <property type="reaction ID" value="UER00497"/>
</dbReference>
<dbReference type="SUPFAM" id="SSF51419">
    <property type="entry name" value="PLP-binding barrel"/>
    <property type="match status" value="1"/>
</dbReference>
<dbReference type="InterPro" id="IPR000821">
    <property type="entry name" value="Ala_racemase"/>
</dbReference>
<comment type="cofactor">
    <cofactor evidence="1 4 5">
        <name>pyridoxal 5'-phosphate</name>
        <dbReference type="ChEBI" id="CHEBI:597326"/>
    </cofactor>
</comment>
<feature type="binding site" evidence="4 6">
    <location>
        <position position="128"/>
    </location>
    <ligand>
        <name>substrate</name>
    </ligand>
</feature>
<dbReference type="AlphaFoldDB" id="A0A7G5FHJ2"/>
<feature type="modified residue" description="N6-(pyridoxal phosphate)lysine" evidence="4 5">
    <location>
        <position position="34"/>
    </location>
</feature>
<dbReference type="InterPro" id="IPR001608">
    <property type="entry name" value="Ala_racemase_N"/>
</dbReference>
<dbReference type="PRINTS" id="PR00992">
    <property type="entry name" value="ALARACEMASE"/>
</dbReference>
<dbReference type="RefSeq" id="WP_182386898.1">
    <property type="nucleotide sequence ID" value="NZ_CP059833.1"/>
</dbReference>
<feature type="domain" description="Alanine racemase C-terminal" evidence="7">
    <location>
        <begin position="233"/>
        <end position="357"/>
    </location>
</feature>
<evidence type="ECO:0000313" key="8">
    <source>
        <dbReference type="EMBL" id="QMV86083.1"/>
    </source>
</evidence>
<dbReference type="GO" id="GO:0005829">
    <property type="term" value="C:cytosol"/>
    <property type="evidence" value="ECO:0007669"/>
    <property type="project" value="TreeGrafter"/>
</dbReference>
<keyword evidence="9" id="KW-1185">Reference proteome</keyword>
<evidence type="ECO:0000259" key="7">
    <source>
        <dbReference type="SMART" id="SM01005"/>
    </source>
</evidence>
<evidence type="ECO:0000256" key="1">
    <source>
        <dbReference type="ARBA" id="ARBA00001933"/>
    </source>
</evidence>
<protein>
    <recommendedName>
        <fullName evidence="4">Alanine racemase</fullName>
        <ecNumber evidence="4">5.1.1.1</ecNumber>
    </recommendedName>
</protein>
<dbReference type="Pfam" id="PF01168">
    <property type="entry name" value="Ala_racemase_N"/>
    <property type="match status" value="1"/>
</dbReference>
<keyword evidence="2 4" id="KW-0663">Pyridoxal phosphate</keyword>
<dbReference type="CDD" id="cd00430">
    <property type="entry name" value="PLPDE_III_AR"/>
    <property type="match status" value="1"/>
</dbReference>
<feature type="binding site" evidence="4 6">
    <location>
        <position position="302"/>
    </location>
    <ligand>
        <name>substrate</name>
    </ligand>
</feature>
<dbReference type="Gene3D" id="3.20.20.10">
    <property type="entry name" value="Alanine racemase"/>
    <property type="match status" value="1"/>
</dbReference>
<dbReference type="Proteomes" id="UP000515570">
    <property type="component" value="Chromosome"/>
</dbReference>
<dbReference type="HAMAP" id="MF_01201">
    <property type="entry name" value="Ala_racemase"/>
    <property type="match status" value="1"/>
</dbReference>
<evidence type="ECO:0000256" key="6">
    <source>
        <dbReference type="PIRSR" id="PIRSR600821-52"/>
    </source>
</evidence>
<dbReference type="Pfam" id="PF00842">
    <property type="entry name" value="Ala_racemase_C"/>
    <property type="match status" value="1"/>
</dbReference>
<evidence type="ECO:0000313" key="9">
    <source>
        <dbReference type="Proteomes" id="UP000515570"/>
    </source>
</evidence>
<dbReference type="SUPFAM" id="SSF50621">
    <property type="entry name" value="Alanine racemase C-terminal domain-like"/>
    <property type="match status" value="1"/>
</dbReference>
<dbReference type="GO" id="GO:0009252">
    <property type="term" value="P:peptidoglycan biosynthetic process"/>
    <property type="evidence" value="ECO:0007669"/>
    <property type="project" value="TreeGrafter"/>
</dbReference>
<feature type="active site" description="Proton acceptor; specific for D-alanine" evidence="4">
    <location>
        <position position="34"/>
    </location>
</feature>
<name>A0A7G5FHJ2_9CORY</name>
<evidence type="ECO:0000256" key="2">
    <source>
        <dbReference type="ARBA" id="ARBA00022898"/>
    </source>
</evidence>
<dbReference type="GO" id="GO:0008784">
    <property type="term" value="F:alanine racemase activity"/>
    <property type="evidence" value="ECO:0007669"/>
    <property type="project" value="UniProtKB-UniRule"/>
</dbReference>
<organism evidence="8 9">
    <name type="scientific">Corynebacterium hindlerae</name>
    <dbReference type="NCBI Taxonomy" id="699041"/>
    <lineage>
        <taxon>Bacteria</taxon>
        <taxon>Bacillati</taxon>
        <taxon>Actinomycetota</taxon>
        <taxon>Actinomycetes</taxon>
        <taxon>Mycobacteriales</taxon>
        <taxon>Corynebacteriaceae</taxon>
        <taxon>Corynebacterium</taxon>
    </lineage>
</organism>
<sequence length="363" mass="38483">MDLLSTTIDLNAIAHNVRLIKARVAPAQLMCVVKADGYNHGAAEVARVMVENGADQLGVATLAEAHALADAHLPAPILAWIWSPEQHFRAALAAGISLGIPSMAHARAVADAGVRATVAVKVDTGLNRSGVPEAHWRECFELLASSPVQVTGLFSHLACADDPDDPTTDAQAAAFERALDLARQCGLEVPVNHLANSPATLTRPDLHYQMVRPGLICYGLEPIRGRDHGLKPALTWSARLTLVKAIAAGEGTSYGLTWWAPHDGNYAIVPVGYADGLPRAAQGRLEVAINGKRYPQVGRVCMDQIVVWLGQDTAAPGDEAILFGAGGMSATELADATGTINYEVACWPKGRTVRHYIGGHNES</sequence>